<dbReference type="InterPro" id="IPR009936">
    <property type="entry name" value="DUF1468"/>
</dbReference>
<evidence type="ECO:0000313" key="3">
    <source>
        <dbReference type="EMBL" id="MDK3018842.1"/>
    </source>
</evidence>
<feature type="domain" description="DUF1468" evidence="2">
    <location>
        <begin position="13"/>
        <end position="145"/>
    </location>
</feature>
<feature type="transmembrane region" description="Helical" evidence="1">
    <location>
        <begin position="41"/>
        <end position="59"/>
    </location>
</feature>
<dbReference type="EMBL" id="JASNJD010000010">
    <property type="protein sequence ID" value="MDK3018842.1"/>
    <property type="molecule type" value="Genomic_DNA"/>
</dbReference>
<dbReference type="RefSeq" id="WP_284481648.1">
    <property type="nucleotide sequence ID" value="NZ_JASNJD010000010.1"/>
</dbReference>
<sequence length="151" mass="15629">MIKSSLLSYLPGAVVVLGGLLFALGAASYPLGTLLRPGPGFFPMVIGVALALMGLGVLAETRRSRAAAGAADEPFAWRAVLFTVASVLVFAFSVERIGYVPAALLLIAIAGLAERRSDWPALLLVALFMAVFGTLVFIWGLGLPLKAVGAS</sequence>
<reference evidence="3 4" key="1">
    <citation type="submission" date="2023-05" db="EMBL/GenBank/DDBJ databases">
        <title>Pseudodonghicola sp. nov.</title>
        <authorList>
            <person name="Huang J."/>
        </authorList>
    </citation>
    <scope>NUCLEOTIDE SEQUENCE [LARGE SCALE GENOMIC DNA]</scope>
    <source>
        <strain evidence="3 4">IC7</strain>
    </source>
</reference>
<protein>
    <submittedName>
        <fullName evidence="3">Tripartite tricarboxylate transporter TctB family protein</fullName>
    </submittedName>
</protein>
<keyword evidence="1" id="KW-1133">Transmembrane helix</keyword>
<proteinExistence type="predicted"/>
<dbReference type="Proteomes" id="UP001243757">
    <property type="component" value="Unassembled WGS sequence"/>
</dbReference>
<accession>A0ABT7F2L2</accession>
<keyword evidence="1" id="KW-0472">Membrane</keyword>
<name>A0ABT7F2L2_9RHOB</name>
<keyword evidence="4" id="KW-1185">Reference proteome</keyword>
<evidence type="ECO:0000259" key="2">
    <source>
        <dbReference type="Pfam" id="PF07331"/>
    </source>
</evidence>
<keyword evidence="1" id="KW-0812">Transmembrane</keyword>
<dbReference type="Pfam" id="PF07331">
    <property type="entry name" value="TctB"/>
    <property type="match status" value="1"/>
</dbReference>
<feature type="transmembrane region" description="Helical" evidence="1">
    <location>
        <begin position="121"/>
        <end position="141"/>
    </location>
</feature>
<feature type="transmembrane region" description="Helical" evidence="1">
    <location>
        <begin position="7"/>
        <end position="29"/>
    </location>
</feature>
<evidence type="ECO:0000313" key="4">
    <source>
        <dbReference type="Proteomes" id="UP001243757"/>
    </source>
</evidence>
<feature type="transmembrane region" description="Helical" evidence="1">
    <location>
        <begin position="75"/>
        <end position="92"/>
    </location>
</feature>
<organism evidence="3 4">
    <name type="scientific">Pseudodonghicola flavimaris</name>
    <dbReference type="NCBI Taxonomy" id="3050036"/>
    <lineage>
        <taxon>Bacteria</taxon>
        <taxon>Pseudomonadati</taxon>
        <taxon>Pseudomonadota</taxon>
        <taxon>Alphaproteobacteria</taxon>
        <taxon>Rhodobacterales</taxon>
        <taxon>Paracoccaceae</taxon>
        <taxon>Pseudodonghicola</taxon>
    </lineage>
</organism>
<gene>
    <name evidence="3" type="ORF">QO033_14250</name>
</gene>
<feature type="transmembrane region" description="Helical" evidence="1">
    <location>
        <begin position="98"/>
        <end position="114"/>
    </location>
</feature>
<comment type="caution">
    <text evidence="3">The sequence shown here is derived from an EMBL/GenBank/DDBJ whole genome shotgun (WGS) entry which is preliminary data.</text>
</comment>
<evidence type="ECO:0000256" key="1">
    <source>
        <dbReference type="SAM" id="Phobius"/>
    </source>
</evidence>